<keyword evidence="1" id="KW-0812">Transmembrane</keyword>
<organism evidence="2 4">
    <name type="scientific">Limosilactobacillus reuteri</name>
    <name type="common">Lactobacillus reuteri</name>
    <dbReference type="NCBI Taxonomy" id="1598"/>
    <lineage>
        <taxon>Bacteria</taxon>
        <taxon>Bacillati</taxon>
        <taxon>Bacillota</taxon>
        <taxon>Bacilli</taxon>
        <taxon>Lactobacillales</taxon>
        <taxon>Lactobacillaceae</taxon>
        <taxon>Limosilactobacillus</taxon>
    </lineage>
</organism>
<dbReference type="Proteomes" id="UP000316394">
    <property type="component" value="Plasmid unnamed"/>
</dbReference>
<evidence type="ECO:0000256" key="1">
    <source>
        <dbReference type="SAM" id="Phobius"/>
    </source>
</evidence>
<reference evidence="3" key="2">
    <citation type="submission" date="2019-04" db="EMBL/GenBank/DDBJ databases">
        <authorList>
            <person name="Bisanz J.E."/>
            <person name="Chagwedera N.D."/>
            <person name="Chawla A."/>
            <person name="Turnbaugh P.J."/>
        </authorList>
    </citation>
    <scope>NUCLEOTIDE SEQUENCE</scope>
    <source>
        <strain evidence="3">I8-5</strain>
    </source>
</reference>
<accession>A0A517D8M9</accession>
<name>A0A517D8M9_LIMRT</name>
<keyword evidence="2" id="KW-0614">Plasmid</keyword>
<dbReference type="InterPro" id="IPR031616">
    <property type="entry name" value="BsrE-like"/>
</dbReference>
<reference evidence="3" key="1">
    <citation type="journal article" date="2019" name="Cell Metab.">
        <title>Nutrient sensing in CD11c cells alters the gut microbiome to regulate food intake and body mass.</title>
        <authorList>
            <person name="Chagwedera N.D."/>
            <person name="Ang Q.Y."/>
            <person name="Bisanz J.E."/>
            <person name="Leong Y.A."/>
            <person name="Ganeshan K."/>
            <person name="Cai J."/>
            <person name="Patterson A.D."/>
            <person name="Turnbaugh P.J."/>
            <person name="Chawla A."/>
        </authorList>
    </citation>
    <scope>NUCLEOTIDE SEQUENCE</scope>
    <source>
        <strain evidence="3">I8-5</strain>
    </source>
</reference>
<protein>
    <submittedName>
        <fullName evidence="2 3">Holin-like toxin</fullName>
    </submittedName>
</protein>
<keyword evidence="1" id="KW-1133">Transmembrane helix</keyword>
<dbReference type="RefSeq" id="WP_081306775.1">
    <property type="nucleotide sequence ID" value="NZ_CP041677.1"/>
</dbReference>
<dbReference type="AlphaFoldDB" id="A0A517D8M9"/>
<geneLocation type="plasmid" evidence="2 4">
    <name>unnamed</name>
</geneLocation>
<keyword evidence="1" id="KW-0472">Membrane</keyword>
<dbReference type="EMBL" id="SRKR01000014">
    <property type="protein sequence ID" value="TGB10414.1"/>
    <property type="molecule type" value="Genomic_DNA"/>
</dbReference>
<evidence type="ECO:0000313" key="3">
    <source>
        <dbReference type="EMBL" id="TGB10414.1"/>
    </source>
</evidence>
<proteinExistence type="predicted"/>
<dbReference type="EMBL" id="CP041677">
    <property type="protein sequence ID" value="QDR73720.1"/>
    <property type="molecule type" value="Genomic_DNA"/>
</dbReference>
<feature type="transmembrane region" description="Helical" evidence="1">
    <location>
        <begin position="6"/>
        <end position="24"/>
    </location>
</feature>
<evidence type="ECO:0000313" key="2">
    <source>
        <dbReference type="EMBL" id="QDR73720.1"/>
    </source>
</evidence>
<sequence>MSVFQALMLMLTFGSFIVALLAYIKK</sequence>
<gene>
    <name evidence="3" type="ORF">E5F87_07945</name>
    <name evidence="2" type="ORF">FOD75_11125</name>
</gene>
<dbReference type="Proteomes" id="UP000297521">
    <property type="component" value="Unassembled WGS sequence"/>
</dbReference>
<evidence type="ECO:0000313" key="4">
    <source>
        <dbReference type="Proteomes" id="UP000316394"/>
    </source>
</evidence>
<reference evidence="2 4" key="3">
    <citation type="submission" date="2019-07" db="EMBL/GenBank/DDBJ databases">
        <title>Gastrointestinal microbiota of Peromyscus leucopus, the white-footed mouse.</title>
        <authorList>
            <person name="Milovic A."/>
            <person name="Bassam K."/>
            <person name="Barbour A.G."/>
        </authorList>
    </citation>
    <scope>NUCLEOTIDE SEQUENCE [LARGE SCALE GENOMIC DNA]</scope>
    <source>
        <strain evidence="2 4">LL7</strain>
        <plasmid evidence="2 4">unnamed</plasmid>
    </source>
</reference>
<dbReference type="Pfam" id="PF16935">
    <property type="entry name" value="Hol_Tox"/>
    <property type="match status" value="1"/>
</dbReference>